<comment type="similarity">
    <text evidence="9">Belongs to the CRISPR-associated exonuclease Cas4 family.</text>
</comment>
<dbReference type="KEGG" id="naer:MJ1_0575"/>
<dbReference type="PANTHER" id="PTHR37168">
    <property type="entry name" value="CRISPR-ASSOCIATED EXONUCLEASE CAS4"/>
    <property type="match status" value="1"/>
</dbReference>
<keyword evidence="6 9" id="KW-0411">Iron-sulfur</keyword>
<comment type="cofactor">
    <cofactor evidence="9">
        <name>iron-sulfur cluster</name>
        <dbReference type="ChEBI" id="CHEBI:30408"/>
    </cofactor>
</comment>
<keyword evidence="3 9" id="KW-0378">Hydrolase</keyword>
<dbReference type="Proteomes" id="UP001055553">
    <property type="component" value="Chromosome"/>
</dbReference>
<dbReference type="RefSeq" id="WP_258393039.1">
    <property type="nucleotide sequence ID" value="NZ_AP019769.1"/>
</dbReference>
<dbReference type="PANTHER" id="PTHR37168:SF2">
    <property type="entry name" value="CRISPR-ASSOCIATED EXONUCLEASE CAS4"/>
    <property type="match status" value="1"/>
</dbReference>
<dbReference type="InterPro" id="IPR011604">
    <property type="entry name" value="PDDEXK-like_dom_sf"/>
</dbReference>
<feature type="domain" description="DUF83" evidence="10">
    <location>
        <begin position="3"/>
        <end position="163"/>
    </location>
</feature>
<evidence type="ECO:0000256" key="4">
    <source>
        <dbReference type="ARBA" id="ARBA00022839"/>
    </source>
</evidence>
<keyword evidence="8 9" id="KW-0464">Manganese</keyword>
<evidence type="ECO:0000313" key="11">
    <source>
        <dbReference type="EMBL" id="BBL45725.1"/>
    </source>
</evidence>
<dbReference type="InterPro" id="IPR013343">
    <property type="entry name" value="CRISPR-assoc_prot_Cas4"/>
</dbReference>
<reference evidence="12" key="1">
    <citation type="journal article" date="2022" name="Int. J. Syst. Evol. Microbiol.">
        <title>Nanobdella aerobiophila gen. nov., sp. nov., a thermoacidophilic, obligate ectosymbiotic archaeon, and proposal of Nanobdellaceae fam. nov., Nanobdellales ord. nov. and Nanobdellia class. nov.</title>
        <authorList>
            <person name="Kato S."/>
            <person name="Ogasawara A."/>
            <person name="Itoh T."/>
            <person name="Sakai H.D."/>
            <person name="Shimizu M."/>
            <person name="Yuki M."/>
            <person name="Kaneko M."/>
            <person name="Takashina T."/>
            <person name="Ohkuma M."/>
        </authorList>
    </citation>
    <scope>NUCLEOTIDE SEQUENCE [LARGE SCALE GENOMIC DNA]</scope>
    <source>
        <strain evidence="12">MJ1</strain>
    </source>
</reference>
<accession>A0A915SYD2</accession>
<dbReference type="AlphaFoldDB" id="A0A915SYD2"/>
<evidence type="ECO:0000256" key="6">
    <source>
        <dbReference type="ARBA" id="ARBA00023014"/>
    </source>
</evidence>
<dbReference type="GO" id="GO:0051536">
    <property type="term" value="F:iron-sulfur cluster binding"/>
    <property type="evidence" value="ECO:0007669"/>
    <property type="project" value="UniProtKB-KW"/>
</dbReference>
<evidence type="ECO:0000259" key="10">
    <source>
        <dbReference type="Pfam" id="PF01930"/>
    </source>
</evidence>
<dbReference type="Pfam" id="PF01930">
    <property type="entry name" value="Cas_Cas4"/>
    <property type="match status" value="1"/>
</dbReference>
<keyword evidence="7 9" id="KW-0051">Antiviral defense</keyword>
<dbReference type="GO" id="GO:0051607">
    <property type="term" value="P:defense response to virus"/>
    <property type="evidence" value="ECO:0007669"/>
    <property type="project" value="UniProtKB-KW"/>
</dbReference>
<comment type="function">
    <text evidence="9">CRISPR (clustered regularly interspaced short palindromic repeat) is an adaptive immune system that provides protection against mobile genetic elements (viruses, transposable elements and conjugative plasmids). CRISPR clusters contain sequences complementary to antecedent mobile elements and target invading nucleic acids. CRISPR clusters are transcribed and processed into CRISPR RNA (crRNA).</text>
</comment>
<evidence type="ECO:0000256" key="9">
    <source>
        <dbReference type="RuleBase" id="RU365022"/>
    </source>
</evidence>
<evidence type="ECO:0000256" key="8">
    <source>
        <dbReference type="ARBA" id="ARBA00023211"/>
    </source>
</evidence>
<keyword evidence="5 9" id="KW-0408">Iron</keyword>
<sequence length="166" mass="20498">MKGNYIYYFIICPRKLWFYHHKITMEHESDLVLIGKYIELFYKEKYKYQKKLIIEDISPDIMKRYRDFVLIYEIKKSSSFKEASLWQLKYYLYYLNRKGLNVKGKLIIPEESKEEYIELSKEDEKKIEEMVKNIKEILKSDKPPKVIKKQYCKYCSYRMICWSDEI</sequence>
<proteinExistence type="inferred from homology"/>
<keyword evidence="2 9" id="KW-0479">Metal-binding</keyword>
<keyword evidence="4 9" id="KW-0269">Exonuclease</keyword>
<keyword evidence="1 9" id="KW-0540">Nuclease</keyword>
<evidence type="ECO:0000256" key="1">
    <source>
        <dbReference type="ARBA" id="ARBA00022722"/>
    </source>
</evidence>
<organism evidence="11 12">
    <name type="scientific">Nanobdella aerobiophila</name>
    <dbReference type="NCBI Taxonomy" id="2586965"/>
    <lineage>
        <taxon>Archaea</taxon>
        <taxon>Nanobdellota</taxon>
        <taxon>Nanobdellia</taxon>
        <taxon>Nanobdellales</taxon>
        <taxon>Nanobdellaceae</taxon>
        <taxon>Nanobdella</taxon>
    </lineage>
</organism>
<comment type="cofactor">
    <cofactor evidence="9">
        <name>Mg(2+)</name>
        <dbReference type="ChEBI" id="CHEBI:18420"/>
    </cofactor>
    <cofactor evidence="9">
        <name>Mn(2+)</name>
        <dbReference type="ChEBI" id="CHEBI:29035"/>
    </cofactor>
    <text evidence="9">Mg(2+) or Mn(2+) required for ssDNA cleavage activity.</text>
</comment>
<dbReference type="EMBL" id="AP019769">
    <property type="protein sequence ID" value="BBL45725.1"/>
    <property type="molecule type" value="Genomic_DNA"/>
</dbReference>
<evidence type="ECO:0000256" key="3">
    <source>
        <dbReference type="ARBA" id="ARBA00022801"/>
    </source>
</evidence>
<dbReference type="GO" id="GO:0004527">
    <property type="term" value="F:exonuclease activity"/>
    <property type="evidence" value="ECO:0007669"/>
    <property type="project" value="UniProtKB-KW"/>
</dbReference>
<dbReference type="InterPro" id="IPR022765">
    <property type="entry name" value="Dna2/Cas4_DUF83"/>
</dbReference>
<dbReference type="EC" id="3.1.12.1" evidence="9"/>
<dbReference type="Gene3D" id="3.90.320.10">
    <property type="match status" value="1"/>
</dbReference>
<gene>
    <name evidence="11" type="ORF">MJ1_0575</name>
</gene>
<evidence type="ECO:0000256" key="2">
    <source>
        <dbReference type="ARBA" id="ARBA00022723"/>
    </source>
</evidence>
<protein>
    <recommendedName>
        <fullName evidence="9">CRISPR-associated exonuclease Cas4</fullName>
        <ecNumber evidence="9">3.1.12.1</ecNumber>
    </recommendedName>
</protein>
<evidence type="ECO:0000256" key="5">
    <source>
        <dbReference type="ARBA" id="ARBA00023004"/>
    </source>
</evidence>
<dbReference type="GeneID" id="74568521"/>
<dbReference type="NCBIfam" id="TIGR00372">
    <property type="entry name" value="cas4"/>
    <property type="match status" value="1"/>
</dbReference>
<evidence type="ECO:0000256" key="7">
    <source>
        <dbReference type="ARBA" id="ARBA00023118"/>
    </source>
</evidence>
<keyword evidence="12" id="KW-1185">Reference proteome</keyword>
<name>A0A915SYD2_9ARCH</name>
<evidence type="ECO:0000313" key="12">
    <source>
        <dbReference type="Proteomes" id="UP001055553"/>
    </source>
</evidence>
<dbReference type="GO" id="GO:0046872">
    <property type="term" value="F:metal ion binding"/>
    <property type="evidence" value="ECO:0007669"/>
    <property type="project" value="UniProtKB-KW"/>
</dbReference>